<dbReference type="InterPro" id="IPR008756">
    <property type="entry name" value="Peptidase_M56"/>
</dbReference>
<dbReference type="SUPFAM" id="SSF74653">
    <property type="entry name" value="TolA/TonB C-terminal domain"/>
    <property type="match status" value="1"/>
</dbReference>
<dbReference type="Gene3D" id="3.30.1150.10">
    <property type="match status" value="1"/>
</dbReference>
<feature type="transmembrane region" description="Helical" evidence="10">
    <location>
        <begin position="6"/>
        <end position="22"/>
    </location>
</feature>
<dbReference type="InterPro" id="IPR051045">
    <property type="entry name" value="TonB-dependent_transducer"/>
</dbReference>
<evidence type="ECO:0000256" key="3">
    <source>
        <dbReference type="ARBA" id="ARBA00022448"/>
    </source>
</evidence>
<dbReference type="CDD" id="cd07341">
    <property type="entry name" value="M56_BlaR1_MecR1_like"/>
    <property type="match status" value="1"/>
</dbReference>
<accession>A0A6L9E751</accession>
<dbReference type="PANTHER" id="PTHR33446:SF2">
    <property type="entry name" value="PROTEIN TONB"/>
    <property type="match status" value="1"/>
</dbReference>
<evidence type="ECO:0000256" key="7">
    <source>
        <dbReference type="ARBA" id="ARBA00022927"/>
    </source>
</evidence>
<name>A0A6L9E751_9FLAO</name>
<dbReference type="NCBIfam" id="TIGR01352">
    <property type="entry name" value="tonB_Cterm"/>
    <property type="match status" value="1"/>
</dbReference>
<dbReference type="EMBL" id="WXYO01000001">
    <property type="protein sequence ID" value="NAS10458.1"/>
    <property type="molecule type" value="Genomic_DNA"/>
</dbReference>
<keyword evidence="5" id="KW-0997">Cell inner membrane</keyword>
<sequence>MIQNIIASLLFQSAFLMLYDIFLRRETFFKWNRFYLIGSYILSMVLPLVKIEIFNAVVPKRVLSYSAYLFDMDPFSDIQLSGNQAANGELPIWDLILFSGMVVAAFWFGYKLYRLRKLRSAGQVHHFRGFTKILIPDTNQAFSFFRSVYIGDQIPQNKHRSIIQHELVHIREKHSLDLLFFELMRIPAWFNPFVYIYQKRISELHEYIADDSVVKTNKKEHYLQLLSEVFDVENISLINQFSKSSLIKKRIDMLQKTKSKSIRQLKYLLLLPLISSMLLYSSCESSEKTDLDPEISVQDVQNLNQEEEKEVFKTLKSLSTASNEWSLTITDKENTMKFLPASGDAFITGPNNERIKARKVFGPSIEFSSANISPDVVPFGLVYEVPVFPGCENAQDKRTCFLEMIMEHINQNFNYPKEAEEQQIEGRVNVIFTIDQNGMITDIQKRGPHALLEAEAVRIISLLPEMSPGKDKGKNVSVPFSFPLTFKLDKT</sequence>
<keyword evidence="13" id="KW-1185">Reference proteome</keyword>
<proteinExistence type="inferred from homology"/>
<evidence type="ECO:0000256" key="6">
    <source>
        <dbReference type="ARBA" id="ARBA00022692"/>
    </source>
</evidence>
<dbReference type="GO" id="GO:0098797">
    <property type="term" value="C:plasma membrane protein complex"/>
    <property type="evidence" value="ECO:0007669"/>
    <property type="project" value="TreeGrafter"/>
</dbReference>
<dbReference type="AlphaFoldDB" id="A0A6L9E751"/>
<evidence type="ECO:0000256" key="10">
    <source>
        <dbReference type="SAM" id="Phobius"/>
    </source>
</evidence>
<keyword evidence="7" id="KW-0653">Protein transport</keyword>
<feature type="domain" description="TonB C-terminal" evidence="11">
    <location>
        <begin position="400"/>
        <end position="491"/>
    </location>
</feature>
<dbReference type="PROSITE" id="PS52015">
    <property type="entry name" value="TONB_CTD"/>
    <property type="match status" value="1"/>
</dbReference>
<reference evidence="12 13" key="1">
    <citation type="submission" date="2020-01" db="EMBL/GenBank/DDBJ databases">
        <title>Bacteria diversity of Porities sp.</title>
        <authorList>
            <person name="Wang G."/>
        </authorList>
    </citation>
    <scope>NUCLEOTIDE SEQUENCE [LARGE SCALE GENOMIC DNA]</scope>
    <source>
        <strain evidence="12 13">R33</strain>
    </source>
</reference>
<evidence type="ECO:0000256" key="4">
    <source>
        <dbReference type="ARBA" id="ARBA00022475"/>
    </source>
</evidence>
<dbReference type="GO" id="GO:0031992">
    <property type="term" value="F:energy transducer activity"/>
    <property type="evidence" value="ECO:0007669"/>
    <property type="project" value="TreeGrafter"/>
</dbReference>
<keyword evidence="9 10" id="KW-0472">Membrane</keyword>
<evidence type="ECO:0000313" key="13">
    <source>
        <dbReference type="Proteomes" id="UP000475249"/>
    </source>
</evidence>
<dbReference type="GO" id="GO:0015031">
    <property type="term" value="P:protein transport"/>
    <property type="evidence" value="ECO:0007669"/>
    <property type="project" value="UniProtKB-KW"/>
</dbReference>
<dbReference type="InterPro" id="IPR037682">
    <property type="entry name" value="TonB_C"/>
</dbReference>
<protein>
    <submittedName>
        <fullName evidence="12">TonB family protein</fullName>
    </submittedName>
</protein>
<dbReference type="RefSeq" id="WP_161433269.1">
    <property type="nucleotide sequence ID" value="NZ_WXYO01000001.1"/>
</dbReference>
<organism evidence="12 13">
    <name type="scientific">Poritiphilus flavus</name>
    <dbReference type="NCBI Taxonomy" id="2697053"/>
    <lineage>
        <taxon>Bacteria</taxon>
        <taxon>Pseudomonadati</taxon>
        <taxon>Bacteroidota</taxon>
        <taxon>Flavobacteriia</taxon>
        <taxon>Flavobacteriales</taxon>
        <taxon>Flavobacteriaceae</taxon>
        <taxon>Poritiphilus</taxon>
    </lineage>
</organism>
<keyword evidence="4" id="KW-1003">Cell membrane</keyword>
<gene>
    <name evidence="12" type="ORF">GTQ38_00490</name>
</gene>
<comment type="caution">
    <text evidence="12">The sequence shown here is derived from an EMBL/GenBank/DDBJ whole genome shotgun (WGS) entry which is preliminary data.</text>
</comment>
<evidence type="ECO:0000256" key="1">
    <source>
        <dbReference type="ARBA" id="ARBA00004383"/>
    </source>
</evidence>
<dbReference type="Pfam" id="PF05569">
    <property type="entry name" value="Peptidase_M56"/>
    <property type="match status" value="1"/>
</dbReference>
<dbReference type="InterPro" id="IPR006260">
    <property type="entry name" value="TonB/TolA_C"/>
</dbReference>
<dbReference type="PANTHER" id="PTHR33446">
    <property type="entry name" value="PROTEIN TONB-RELATED"/>
    <property type="match status" value="1"/>
</dbReference>
<comment type="subcellular location">
    <subcellularLocation>
        <location evidence="1">Cell inner membrane</location>
        <topology evidence="1">Single-pass membrane protein</topology>
        <orientation evidence="1">Periplasmic side</orientation>
    </subcellularLocation>
</comment>
<dbReference type="Proteomes" id="UP000475249">
    <property type="component" value="Unassembled WGS sequence"/>
</dbReference>
<keyword evidence="3" id="KW-0813">Transport</keyword>
<keyword evidence="6 10" id="KW-0812">Transmembrane</keyword>
<comment type="similarity">
    <text evidence="2">Belongs to the TonB family.</text>
</comment>
<evidence type="ECO:0000259" key="11">
    <source>
        <dbReference type="PROSITE" id="PS52015"/>
    </source>
</evidence>
<dbReference type="GO" id="GO:0055085">
    <property type="term" value="P:transmembrane transport"/>
    <property type="evidence" value="ECO:0007669"/>
    <property type="project" value="InterPro"/>
</dbReference>
<evidence type="ECO:0000256" key="5">
    <source>
        <dbReference type="ARBA" id="ARBA00022519"/>
    </source>
</evidence>
<evidence type="ECO:0000256" key="9">
    <source>
        <dbReference type="ARBA" id="ARBA00023136"/>
    </source>
</evidence>
<evidence type="ECO:0000313" key="12">
    <source>
        <dbReference type="EMBL" id="NAS10458.1"/>
    </source>
</evidence>
<evidence type="ECO:0000256" key="2">
    <source>
        <dbReference type="ARBA" id="ARBA00006555"/>
    </source>
</evidence>
<feature type="transmembrane region" description="Helical" evidence="10">
    <location>
        <begin position="34"/>
        <end position="58"/>
    </location>
</feature>
<evidence type="ECO:0000256" key="8">
    <source>
        <dbReference type="ARBA" id="ARBA00022989"/>
    </source>
</evidence>
<dbReference type="Pfam" id="PF03544">
    <property type="entry name" value="TonB_C"/>
    <property type="match status" value="1"/>
</dbReference>
<keyword evidence="8 10" id="KW-1133">Transmembrane helix</keyword>
<feature type="transmembrane region" description="Helical" evidence="10">
    <location>
        <begin position="90"/>
        <end position="110"/>
    </location>
</feature>